<dbReference type="PROSITE" id="PS50937">
    <property type="entry name" value="HTH_MERR_2"/>
    <property type="match status" value="1"/>
</dbReference>
<dbReference type="PANTHER" id="PTHR30204">
    <property type="entry name" value="REDOX-CYCLING DRUG-SENSING TRANSCRIPTIONAL ACTIVATOR SOXR"/>
    <property type="match status" value="1"/>
</dbReference>
<evidence type="ECO:0000313" key="3">
    <source>
        <dbReference type="EMBL" id="GAA2093934.1"/>
    </source>
</evidence>
<dbReference type="EMBL" id="BAAAPE010000015">
    <property type="protein sequence ID" value="GAA2093934.1"/>
    <property type="molecule type" value="Genomic_DNA"/>
</dbReference>
<dbReference type="CDD" id="cd00592">
    <property type="entry name" value="HTH_MerR-like"/>
    <property type="match status" value="1"/>
</dbReference>
<dbReference type="Gene3D" id="1.10.1660.10">
    <property type="match status" value="1"/>
</dbReference>
<dbReference type="PRINTS" id="PR00040">
    <property type="entry name" value="HTHMERR"/>
</dbReference>
<evidence type="ECO:0000256" key="1">
    <source>
        <dbReference type="ARBA" id="ARBA00023125"/>
    </source>
</evidence>
<reference evidence="4" key="1">
    <citation type="journal article" date="2019" name="Int. J. Syst. Evol. Microbiol.">
        <title>The Global Catalogue of Microorganisms (GCM) 10K type strain sequencing project: providing services to taxonomists for standard genome sequencing and annotation.</title>
        <authorList>
            <consortium name="The Broad Institute Genomics Platform"/>
            <consortium name="The Broad Institute Genome Sequencing Center for Infectious Disease"/>
            <person name="Wu L."/>
            <person name="Ma J."/>
        </authorList>
    </citation>
    <scope>NUCLEOTIDE SEQUENCE [LARGE SCALE GENOMIC DNA]</scope>
    <source>
        <strain evidence="4">JCM 15478</strain>
    </source>
</reference>
<dbReference type="InterPro" id="IPR000551">
    <property type="entry name" value="MerR-type_HTH_dom"/>
</dbReference>
<dbReference type="RefSeq" id="WP_344532787.1">
    <property type="nucleotide sequence ID" value="NZ_BAAAPE010000015.1"/>
</dbReference>
<sequence>MRIGELAALVGVSTRTVRHYHHEGLLPEPVRLPNGYREYRLRDAVVLARVRRLAELGLSLDEIRDVLADDKGRELREVLLELDVDLARQQEALAARRARLAALLTETDLHPDSTVSPEMAEVLRELPAGESRFAAFDRELLVMMDTGADPGDRAALTEMFQPLTDPETYARAQDLYVRMDTLADADPGDPRVAALAEDFAALLPHAMTAAAAEHLDEAAVDQWAASMEDELSPAQAEMFRLLIAALRRNAMEGEG</sequence>
<comment type="caution">
    <text evidence="3">The sequence shown here is derived from an EMBL/GenBank/DDBJ whole genome shotgun (WGS) entry which is preliminary data.</text>
</comment>
<keyword evidence="1" id="KW-0238">DNA-binding</keyword>
<dbReference type="SUPFAM" id="SSF46955">
    <property type="entry name" value="Putative DNA-binding domain"/>
    <property type="match status" value="1"/>
</dbReference>
<feature type="domain" description="HTH merR-type" evidence="2">
    <location>
        <begin position="1"/>
        <end position="69"/>
    </location>
</feature>
<dbReference type="Proteomes" id="UP001500016">
    <property type="component" value="Unassembled WGS sequence"/>
</dbReference>
<dbReference type="Pfam" id="PF13411">
    <property type="entry name" value="MerR_1"/>
    <property type="match status" value="1"/>
</dbReference>
<name>A0ABP5I8W6_9ACTN</name>
<evidence type="ECO:0000259" key="2">
    <source>
        <dbReference type="PROSITE" id="PS50937"/>
    </source>
</evidence>
<gene>
    <name evidence="3" type="ORF">GCM10009801_61550</name>
</gene>
<keyword evidence="4" id="KW-1185">Reference proteome</keyword>
<dbReference type="PANTHER" id="PTHR30204:SF93">
    <property type="entry name" value="HTH MERR-TYPE DOMAIN-CONTAINING PROTEIN"/>
    <property type="match status" value="1"/>
</dbReference>
<dbReference type="InterPro" id="IPR047057">
    <property type="entry name" value="MerR_fam"/>
</dbReference>
<dbReference type="InterPro" id="IPR009061">
    <property type="entry name" value="DNA-bd_dom_put_sf"/>
</dbReference>
<dbReference type="SMART" id="SM00422">
    <property type="entry name" value="HTH_MERR"/>
    <property type="match status" value="1"/>
</dbReference>
<organism evidence="3 4">
    <name type="scientific">Streptomyces albiaxialis</name>
    <dbReference type="NCBI Taxonomy" id="329523"/>
    <lineage>
        <taxon>Bacteria</taxon>
        <taxon>Bacillati</taxon>
        <taxon>Actinomycetota</taxon>
        <taxon>Actinomycetes</taxon>
        <taxon>Kitasatosporales</taxon>
        <taxon>Streptomycetaceae</taxon>
        <taxon>Streptomyces</taxon>
    </lineage>
</organism>
<protein>
    <submittedName>
        <fullName evidence="3">MerR family transcriptional regulator</fullName>
    </submittedName>
</protein>
<proteinExistence type="predicted"/>
<evidence type="ECO:0000313" key="4">
    <source>
        <dbReference type="Proteomes" id="UP001500016"/>
    </source>
</evidence>
<accession>A0ABP5I8W6</accession>